<proteinExistence type="predicted"/>
<keyword evidence="4" id="KW-1185">Reference proteome</keyword>
<sequence>MNPLLVLIAHILRLAAPSSPGQAEATWAANTTLMRNTTTKFVTRYFTSASAPTLASLHPQVAHLLATRVVAPSLALFPNARVLPPRDEWPDVLVAFGALAHAGLASGLIPWDDEVPGWLWAVFAQSAEERVMRIDEVDEKVQELKASVNGIGEHEDELVDGLREAGGEKHTERGDVRGYGERRSSAEAMLVMVSACMMLVVMCVWWWRDLKTATIHQAEL</sequence>
<evidence type="ECO:0000256" key="1">
    <source>
        <dbReference type="SAM" id="Phobius"/>
    </source>
</evidence>
<comment type="caution">
    <text evidence="3">The sequence shown here is derived from an EMBL/GenBank/DDBJ whole genome shotgun (WGS) entry which is preliminary data.</text>
</comment>
<protein>
    <submittedName>
        <fullName evidence="3">Uncharacterized protein</fullName>
    </submittedName>
</protein>
<evidence type="ECO:0000313" key="4">
    <source>
        <dbReference type="Proteomes" id="UP000193411"/>
    </source>
</evidence>
<organism evidence="3 4">
    <name type="scientific">Catenaria anguillulae PL171</name>
    <dbReference type="NCBI Taxonomy" id="765915"/>
    <lineage>
        <taxon>Eukaryota</taxon>
        <taxon>Fungi</taxon>
        <taxon>Fungi incertae sedis</taxon>
        <taxon>Blastocladiomycota</taxon>
        <taxon>Blastocladiomycetes</taxon>
        <taxon>Blastocladiales</taxon>
        <taxon>Catenariaceae</taxon>
        <taxon>Catenaria</taxon>
    </lineage>
</organism>
<feature type="signal peptide" evidence="2">
    <location>
        <begin position="1"/>
        <end position="23"/>
    </location>
</feature>
<accession>A0A1Y2HY10</accession>
<keyword evidence="1" id="KW-0472">Membrane</keyword>
<dbReference type="Proteomes" id="UP000193411">
    <property type="component" value="Unassembled WGS sequence"/>
</dbReference>
<evidence type="ECO:0000313" key="3">
    <source>
        <dbReference type="EMBL" id="ORZ38623.1"/>
    </source>
</evidence>
<dbReference type="AlphaFoldDB" id="A0A1Y2HY10"/>
<name>A0A1Y2HY10_9FUNG</name>
<evidence type="ECO:0000256" key="2">
    <source>
        <dbReference type="SAM" id="SignalP"/>
    </source>
</evidence>
<keyword evidence="1" id="KW-0812">Transmembrane</keyword>
<keyword evidence="2" id="KW-0732">Signal</keyword>
<feature type="chain" id="PRO_5011010951" evidence="2">
    <location>
        <begin position="24"/>
        <end position="220"/>
    </location>
</feature>
<reference evidence="3 4" key="1">
    <citation type="submission" date="2016-07" db="EMBL/GenBank/DDBJ databases">
        <title>Pervasive Adenine N6-methylation of Active Genes in Fungi.</title>
        <authorList>
            <consortium name="DOE Joint Genome Institute"/>
            <person name="Mondo S.J."/>
            <person name="Dannebaum R.O."/>
            <person name="Kuo R.C."/>
            <person name="Labutti K."/>
            <person name="Haridas S."/>
            <person name="Kuo A."/>
            <person name="Salamov A."/>
            <person name="Ahrendt S.R."/>
            <person name="Lipzen A."/>
            <person name="Sullivan W."/>
            <person name="Andreopoulos W.B."/>
            <person name="Clum A."/>
            <person name="Lindquist E."/>
            <person name="Daum C."/>
            <person name="Ramamoorthy G.K."/>
            <person name="Gryganskyi A."/>
            <person name="Culley D."/>
            <person name="Magnuson J.K."/>
            <person name="James T.Y."/>
            <person name="O'Malley M.A."/>
            <person name="Stajich J.E."/>
            <person name="Spatafora J.W."/>
            <person name="Visel A."/>
            <person name="Grigoriev I.V."/>
        </authorList>
    </citation>
    <scope>NUCLEOTIDE SEQUENCE [LARGE SCALE GENOMIC DNA]</scope>
    <source>
        <strain evidence="3 4">PL171</strain>
    </source>
</reference>
<feature type="transmembrane region" description="Helical" evidence="1">
    <location>
        <begin position="188"/>
        <end position="207"/>
    </location>
</feature>
<keyword evidence="1" id="KW-1133">Transmembrane helix</keyword>
<dbReference type="EMBL" id="MCFL01000008">
    <property type="protein sequence ID" value="ORZ38623.1"/>
    <property type="molecule type" value="Genomic_DNA"/>
</dbReference>
<gene>
    <name evidence="3" type="ORF">BCR44DRAFT_1428615</name>
</gene>